<proteinExistence type="predicted"/>
<sequence length="179" mass="21036">MLGVARGCPASLLALRKNFCMSCFPGLSMVNVSKISQLTCFYKLFQRAFSQYDIPLNHNNESSQSKFTFRMQGNLTQPKIDVLLTRIEEPSQFIYNITSHHTTVFPLSVFVESSRLSDFPCKEYCEFDSRLSRSKLNIDQTKFRFVQGKHQLECKNKRNRIAMRKRRKRMGERISLRYR</sequence>
<accession>A0ABQ7J7K8</accession>
<keyword evidence="2" id="KW-1185">Reference proteome</keyword>
<name>A0ABQ7J7K8_9APIC</name>
<evidence type="ECO:0000313" key="2">
    <source>
        <dbReference type="Proteomes" id="UP000823046"/>
    </source>
</evidence>
<reference evidence="1 2" key="1">
    <citation type="journal article" date="2020" name="bioRxiv">
        <title>Metabolic contributions of an alphaproteobacterial endosymbiont in the apicomplexan Cardiosporidium cionae.</title>
        <authorList>
            <person name="Hunter E.S."/>
            <person name="Paight C.J."/>
            <person name="Lane C.E."/>
        </authorList>
    </citation>
    <scope>NUCLEOTIDE SEQUENCE [LARGE SCALE GENOMIC DNA]</scope>
    <source>
        <strain evidence="1">ESH_2018</strain>
    </source>
</reference>
<comment type="caution">
    <text evidence="1">The sequence shown here is derived from an EMBL/GenBank/DDBJ whole genome shotgun (WGS) entry which is preliminary data.</text>
</comment>
<dbReference type="Proteomes" id="UP000823046">
    <property type="component" value="Unassembled WGS sequence"/>
</dbReference>
<evidence type="ECO:0000313" key="1">
    <source>
        <dbReference type="EMBL" id="KAF8819967.1"/>
    </source>
</evidence>
<dbReference type="EMBL" id="JADAQX010000532">
    <property type="protein sequence ID" value="KAF8819967.1"/>
    <property type="molecule type" value="Genomic_DNA"/>
</dbReference>
<gene>
    <name evidence="1" type="ORF">IE077_003752</name>
</gene>
<protein>
    <submittedName>
        <fullName evidence="1">Uncharacterized protein</fullName>
    </submittedName>
</protein>
<organism evidence="1 2">
    <name type="scientific">Cardiosporidium cionae</name>
    <dbReference type="NCBI Taxonomy" id="476202"/>
    <lineage>
        <taxon>Eukaryota</taxon>
        <taxon>Sar</taxon>
        <taxon>Alveolata</taxon>
        <taxon>Apicomplexa</taxon>
        <taxon>Aconoidasida</taxon>
        <taxon>Nephromycida</taxon>
        <taxon>Cardiosporidium</taxon>
    </lineage>
</organism>